<protein>
    <submittedName>
        <fullName evidence="2">Uncharacterized protein</fullName>
    </submittedName>
</protein>
<feature type="region of interest" description="Disordered" evidence="1">
    <location>
        <begin position="208"/>
        <end position="280"/>
    </location>
</feature>
<feature type="compositionally biased region" description="Polar residues" evidence="1">
    <location>
        <begin position="143"/>
        <end position="168"/>
    </location>
</feature>
<feature type="compositionally biased region" description="Polar residues" evidence="1">
    <location>
        <begin position="1296"/>
        <end position="1320"/>
    </location>
</feature>
<evidence type="ECO:0000256" key="1">
    <source>
        <dbReference type="SAM" id="MobiDB-lite"/>
    </source>
</evidence>
<feature type="region of interest" description="Disordered" evidence="1">
    <location>
        <begin position="781"/>
        <end position="812"/>
    </location>
</feature>
<feature type="region of interest" description="Disordered" evidence="1">
    <location>
        <begin position="1092"/>
        <end position="1136"/>
    </location>
</feature>
<feature type="region of interest" description="Disordered" evidence="1">
    <location>
        <begin position="605"/>
        <end position="716"/>
    </location>
</feature>
<feature type="region of interest" description="Disordered" evidence="1">
    <location>
        <begin position="842"/>
        <end position="883"/>
    </location>
</feature>
<feature type="compositionally biased region" description="Polar residues" evidence="1">
    <location>
        <begin position="403"/>
        <end position="433"/>
    </location>
</feature>
<feature type="compositionally biased region" description="Polar residues" evidence="1">
    <location>
        <begin position="1"/>
        <end position="15"/>
    </location>
</feature>
<name>A0A9N9PTH1_9HELO</name>
<feature type="region of interest" description="Disordered" evidence="1">
    <location>
        <begin position="383"/>
        <end position="439"/>
    </location>
</feature>
<feature type="compositionally biased region" description="Low complexity" evidence="1">
    <location>
        <begin position="1196"/>
        <end position="1207"/>
    </location>
</feature>
<keyword evidence="3" id="KW-1185">Reference proteome</keyword>
<feature type="region of interest" description="Disordered" evidence="1">
    <location>
        <begin position="1196"/>
        <end position="1347"/>
    </location>
</feature>
<evidence type="ECO:0000313" key="2">
    <source>
        <dbReference type="EMBL" id="CAG8953497.1"/>
    </source>
</evidence>
<feature type="compositionally biased region" description="Basic and acidic residues" evidence="1">
    <location>
        <begin position="208"/>
        <end position="218"/>
    </location>
</feature>
<feature type="compositionally biased region" description="Polar residues" evidence="1">
    <location>
        <begin position="219"/>
        <end position="267"/>
    </location>
</feature>
<accession>A0A9N9PTH1</accession>
<dbReference type="Proteomes" id="UP000696280">
    <property type="component" value="Unassembled WGS sequence"/>
</dbReference>
<proteinExistence type="predicted"/>
<feature type="compositionally biased region" description="Basic and acidic residues" evidence="1">
    <location>
        <begin position="781"/>
        <end position="795"/>
    </location>
</feature>
<feature type="region of interest" description="Disordered" evidence="1">
    <location>
        <begin position="953"/>
        <end position="1069"/>
    </location>
</feature>
<dbReference type="OrthoDB" id="3556655at2759"/>
<feature type="region of interest" description="Disordered" evidence="1">
    <location>
        <begin position="137"/>
        <end position="170"/>
    </location>
</feature>
<sequence length="1583" mass="176733">MTEYQPSFHNHQIPQNEEVLIIEPPELQRSVNSQNRSYQHQSERGRSSSSRLQHTYTRNLHNSSPGASSAHDQISLSSDESPPERRPRKRAATVLPPDHRSSKRVHRAGSAFPPGHAPQANTFEYQNTVQMRDINMHGLNSPIGFQSSMQMSGNRTPRPQGNLRQQNRPNHDSLIRELQRQRGGIFTEAAGIQDRLDHINSEERRLKLEMGQRNDGSRRNSVSVGSHGSINGMHGSNAQSPIANGSHLSMHSPGPSMNSPAHLSNGQAWFGSPAPSQAGQQNGFQRLENASSPRPRLAPAIWEGENIPKPHPVEFLRERTSQTTQGPRGSITPQRTLRAQSVALEGTSMAFKRGRSAVPVAHQNNAGGGSPMKKVRRVNKLTGDWADSSDDDEAPQPPGRFQRASTMAPSSNSHGFSQFGNGAQVQGMSNQTLPRGPTAARETHIQGANHMVNGKHSKTPQGGRFQRGQTEVPETPRSRTQIKQPHSNSTNFATPPQYPQPPSGQFDFFKPLVFRSPKPPSGPARMVDDPLPPPPSTPGSDHGSMRELMHKAKLQSRHGMIPAQQYVNDVPKQGMKFKARKKAPPPPITPNKQIQVIDLISPDGSEIRLQPFPMPPIVERPMKERVTPASKPGARKRGKSVAPGDDPRTDEQKRQERAAKIIAEQERQGAEREIFGDDIQSIDEAKKKVQEERERLEEKKRQREREEAEKRESREIAARKVLLDLQEKAEQEELRKELEESRKKVRRDIIRQKVEHEEAKAREELREAAAAKIEADRKTAEAAQLEREKKKRMESDVQVQPRALEQTKAKQETLKKQVANIKASKVSSDDTDSSLVCLGEKTIPEADNTTQNAGTQEAGKNAETGKGKEEANANANAKASSRKEVFDMESGLFVPANVPPSQDGTEVNTTALAKDKQPLVFERNVVNNLYDSDQRRFRGKSLGPTTAAELCAIAQGQQSKRDHSYREAREREIEARRCQEKLQSRIARREREKSAPPPKVPNRPEPKAARPIASQNEPRKPGKPRATKASGKSAEKELTSAIFPKFMPSAPAPPIANKGLATTAKEPAAPIVSKPAQGLVVISDEERARIDAQHKKKAQLEKEKQAAAKAEQKKQQTLEYNKKNRERATRQAREKERLRLVAEAKKSGVELSPMELNSKLEDYMEKRERKMAKTAATRAMHEQMKNFGADNLAVAQQASQAAAASQANNNIDLEDDPNDDSPAALELRAKRKAMQETLNTIGQNRRSQQSQPIRMTCADESDTDASIESEEDPDPDPDPASSSDSSDDEGASQSSHTMSGKSSSNLENSQIGTQIEQPSRSIPGPGKNKRRAPPRPIPTVDPENSRNMYSVEEQHTKAGIPYRHQTRNMYFNLDEAEAAAKDLANRYREIRPYKYQEFLMDEDGGIRLFNAKIEFDETGENRTEVWVGKDLKSNDMEPIDFGMAEINKLRYTPKCYIVYRAITRKSTDPVTDVITEAQATEFLKNWTDIDLANNDAVKEFIEYIRPPIDLGDLQSGDTDLLERFDNVICPQIRKVRDDLEYGECFHVELDRDSLGEEGVNWLEKDIVCVEFGVNKYSMKGPLN</sequence>
<reference evidence="2" key="1">
    <citation type="submission" date="2021-07" db="EMBL/GenBank/DDBJ databases">
        <authorList>
            <person name="Durling M."/>
        </authorList>
    </citation>
    <scope>NUCLEOTIDE SEQUENCE</scope>
</reference>
<feature type="compositionally biased region" description="Basic and acidic residues" evidence="1">
    <location>
        <begin position="959"/>
        <end position="994"/>
    </location>
</feature>
<feature type="compositionally biased region" description="Acidic residues" evidence="1">
    <location>
        <begin position="1259"/>
        <end position="1277"/>
    </location>
</feature>
<feature type="region of interest" description="Disordered" evidence="1">
    <location>
        <begin position="1"/>
        <end position="120"/>
    </location>
</feature>
<comment type="caution">
    <text evidence="2">The sequence shown here is derived from an EMBL/GenBank/DDBJ whole genome shotgun (WGS) entry which is preliminary data.</text>
</comment>
<feature type="compositionally biased region" description="Polar residues" evidence="1">
    <location>
        <begin position="478"/>
        <end position="494"/>
    </location>
</feature>
<dbReference type="EMBL" id="CAJVRL010000050">
    <property type="protein sequence ID" value="CAG8953497.1"/>
    <property type="molecule type" value="Genomic_DNA"/>
</dbReference>
<evidence type="ECO:0000313" key="3">
    <source>
        <dbReference type="Proteomes" id="UP000696280"/>
    </source>
</evidence>
<organism evidence="2 3">
    <name type="scientific">Hymenoscyphus fraxineus</name>
    <dbReference type="NCBI Taxonomy" id="746836"/>
    <lineage>
        <taxon>Eukaryota</taxon>
        <taxon>Fungi</taxon>
        <taxon>Dikarya</taxon>
        <taxon>Ascomycota</taxon>
        <taxon>Pezizomycotina</taxon>
        <taxon>Leotiomycetes</taxon>
        <taxon>Helotiales</taxon>
        <taxon>Helotiaceae</taxon>
        <taxon>Hymenoscyphus</taxon>
    </lineage>
</organism>
<feature type="compositionally biased region" description="Polar residues" evidence="1">
    <location>
        <begin position="47"/>
        <end position="80"/>
    </location>
</feature>
<feature type="region of interest" description="Disordered" evidence="1">
    <location>
        <begin position="451"/>
        <end position="545"/>
    </location>
</feature>
<feature type="compositionally biased region" description="Basic and acidic residues" evidence="1">
    <location>
        <begin position="683"/>
        <end position="716"/>
    </location>
</feature>
<feature type="compositionally biased region" description="Basic and acidic residues" evidence="1">
    <location>
        <begin position="645"/>
        <end position="675"/>
    </location>
</feature>
<feature type="compositionally biased region" description="Polar residues" evidence="1">
    <location>
        <begin position="29"/>
        <end position="40"/>
    </location>
</feature>
<gene>
    <name evidence="2" type="ORF">HYFRA_00010247</name>
</gene>
<feature type="compositionally biased region" description="Polar residues" evidence="1">
    <location>
        <begin position="1236"/>
        <end position="1253"/>
    </location>
</feature>